<gene>
    <name evidence="2" type="ORF">B0H67DRAFT_483686</name>
</gene>
<feature type="chain" id="PRO_5041386760" description="Beta-cyclopiazonate dehydrogenase" evidence="1">
    <location>
        <begin position="21"/>
        <end position="478"/>
    </location>
</feature>
<feature type="signal peptide" evidence="1">
    <location>
        <begin position="1"/>
        <end position="20"/>
    </location>
</feature>
<protein>
    <recommendedName>
        <fullName evidence="4">Beta-cyclopiazonate dehydrogenase</fullName>
    </recommendedName>
</protein>
<organism evidence="2 3">
    <name type="scientific">Lasiosphaeris hirsuta</name>
    <dbReference type="NCBI Taxonomy" id="260670"/>
    <lineage>
        <taxon>Eukaryota</taxon>
        <taxon>Fungi</taxon>
        <taxon>Dikarya</taxon>
        <taxon>Ascomycota</taxon>
        <taxon>Pezizomycotina</taxon>
        <taxon>Sordariomycetes</taxon>
        <taxon>Sordariomycetidae</taxon>
        <taxon>Sordariales</taxon>
        <taxon>Lasiosphaeriaceae</taxon>
        <taxon>Lasiosphaeris</taxon>
    </lineage>
</organism>
<dbReference type="Gene3D" id="3.50.50.60">
    <property type="entry name" value="FAD/NAD(P)-binding domain"/>
    <property type="match status" value="1"/>
</dbReference>
<dbReference type="PANTHER" id="PTHR42923">
    <property type="entry name" value="PROTOPORPHYRINOGEN OXIDASE"/>
    <property type="match status" value="1"/>
</dbReference>
<dbReference type="InterPro" id="IPR036188">
    <property type="entry name" value="FAD/NAD-bd_sf"/>
</dbReference>
<dbReference type="InterPro" id="IPR050464">
    <property type="entry name" value="Zeta_carotene_desat/Oxidored"/>
</dbReference>
<dbReference type="SUPFAM" id="SSF51905">
    <property type="entry name" value="FAD/NAD(P)-binding domain"/>
    <property type="match status" value="1"/>
</dbReference>
<evidence type="ECO:0000313" key="2">
    <source>
        <dbReference type="EMBL" id="KAK0720987.1"/>
    </source>
</evidence>
<sequence length="478" mass="51052">MASTARLVAGLLAGASLTAGAWLPESICTRIITRDVVIIGGGASGSYAAVRLKEDYNKSIVLVEKRGLLGGHVSTFDDPDTGTPFDFGVQSFNDYGPARAFFQRMNVTVGVAPRTPLVSRFVDFQTGLPVNFTSPSAADRTAALQNFLNATQAYEDYLLPGYWNFPAPDDIPADLLLPFGEFVKKHNIHAAVNQIFEVTGLGVGDMVNALTMYVLGAFGAPMIRAFLGLGSTFTPTSRRNLELYEAIQSRLGPDILYNSTIAQTNRTALGHTLWIKHTNDGTYTLIRARKLLLAIEPTAANTASLALDATEAAVLAAFSYQRVHAGIVNHPSLPANTSLVNTPAAAAPANYLALPAPPAFNARFDHMGGGSGNFRVLMVGNETFGVAEAQGLVRENVGALVAAGTIPAASAKVVFKAWADHGAMHMHVSAAEIRQGFIQKLYALQGRRATWWTGGAFSVQFQAVLWAFDDTLLPRIVA</sequence>
<evidence type="ECO:0000313" key="3">
    <source>
        <dbReference type="Proteomes" id="UP001172102"/>
    </source>
</evidence>
<dbReference type="Proteomes" id="UP001172102">
    <property type="component" value="Unassembled WGS sequence"/>
</dbReference>
<accession>A0AA40AS64</accession>
<dbReference type="GO" id="GO:0016491">
    <property type="term" value="F:oxidoreductase activity"/>
    <property type="evidence" value="ECO:0007669"/>
    <property type="project" value="TreeGrafter"/>
</dbReference>
<keyword evidence="3" id="KW-1185">Reference proteome</keyword>
<reference evidence="2" key="1">
    <citation type="submission" date="2023-06" db="EMBL/GenBank/DDBJ databases">
        <title>Genome-scale phylogeny and comparative genomics of the fungal order Sordariales.</title>
        <authorList>
            <consortium name="Lawrence Berkeley National Laboratory"/>
            <person name="Hensen N."/>
            <person name="Bonometti L."/>
            <person name="Westerberg I."/>
            <person name="Brannstrom I.O."/>
            <person name="Guillou S."/>
            <person name="Cros-Aarteil S."/>
            <person name="Calhoun S."/>
            <person name="Haridas S."/>
            <person name="Kuo A."/>
            <person name="Mondo S."/>
            <person name="Pangilinan J."/>
            <person name="Riley R."/>
            <person name="Labutti K."/>
            <person name="Andreopoulos B."/>
            <person name="Lipzen A."/>
            <person name="Chen C."/>
            <person name="Yanf M."/>
            <person name="Daum C."/>
            <person name="Ng V."/>
            <person name="Clum A."/>
            <person name="Steindorff A."/>
            <person name="Ohm R."/>
            <person name="Martin F."/>
            <person name="Silar P."/>
            <person name="Natvig D."/>
            <person name="Lalanne C."/>
            <person name="Gautier V."/>
            <person name="Ament-Velasquez S.L."/>
            <person name="Kruys A."/>
            <person name="Hutchinson M.I."/>
            <person name="Powell A.J."/>
            <person name="Barry K."/>
            <person name="Miller A.N."/>
            <person name="Grigoriev I.V."/>
            <person name="Debuchy R."/>
            <person name="Gladieux P."/>
            <person name="Thoren M.H."/>
            <person name="Johannesson H."/>
        </authorList>
    </citation>
    <scope>NUCLEOTIDE SEQUENCE</scope>
    <source>
        <strain evidence="2">SMH4607-1</strain>
    </source>
</reference>
<evidence type="ECO:0000256" key="1">
    <source>
        <dbReference type="SAM" id="SignalP"/>
    </source>
</evidence>
<name>A0AA40AS64_9PEZI</name>
<keyword evidence="1" id="KW-0732">Signal</keyword>
<dbReference type="Gene3D" id="1.10.405.20">
    <property type="match status" value="1"/>
</dbReference>
<comment type="caution">
    <text evidence="2">The sequence shown here is derived from an EMBL/GenBank/DDBJ whole genome shotgun (WGS) entry which is preliminary data.</text>
</comment>
<proteinExistence type="predicted"/>
<dbReference type="Gene3D" id="3.30.70.1990">
    <property type="match status" value="1"/>
</dbReference>
<evidence type="ECO:0008006" key="4">
    <source>
        <dbReference type="Google" id="ProtNLM"/>
    </source>
</evidence>
<dbReference type="AlphaFoldDB" id="A0AA40AS64"/>
<dbReference type="Pfam" id="PF13450">
    <property type="entry name" value="NAD_binding_8"/>
    <property type="match status" value="1"/>
</dbReference>
<dbReference type="EMBL" id="JAUKUA010000003">
    <property type="protein sequence ID" value="KAK0720987.1"/>
    <property type="molecule type" value="Genomic_DNA"/>
</dbReference>
<dbReference type="PANTHER" id="PTHR42923:SF26">
    <property type="entry name" value="FMN REDUCTASE LOT6, PUTATIVE (AFU_ORTHOLOGUE AFUA_7G06600)-RELATED"/>
    <property type="match status" value="1"/>
</dbReference>